<keyword evidence="1" id="KW-0812">Transmembrane</keyword>
<dbReference type="Proteomes" id="UP000095283">
    <property type="component" value="Unplaced"/>
</dbReference>
<name>A0A1I7WXP5_HETBA</name>
<keyword evidence="2" id="KW-1185">Reference proteome</keyword>
<feature type="transmembrane region" description="Helical" evidence="1">
    <location>
        <begin position="295"/>
        <end position="315"/>
    </location>
</feature>
<evidence type="ECO:0000313" key="2">
    <source>
        <dbReference type="Proteomes" id="UP000095283"/>
    </source>
</evidence>
<evidence type="ECO:0000313" key="3">
    <source>
        <dbReference type="WBParaSite" id="Hba_09901"/>
    </source>
</evidence>
<evidence type="ECO:0000256" key="1">
    <source>
        <dbReference type="SAM" id="Phobius"/>
    </source>
</evidence>
<dbReference type="AlphaFoldDB" id="A0A1I7WXP5"/>
<sequence length="332" mass="38319">MILKTIILVKLFKQNRNKIKQTKKKSIENIKKKFLLTILSVIKSLTLKLEKSSNGRFFRFGKIFKKGCKIMTRDGYYILLKYYLINVLIKTKFFIRICSIDISLHIILPCLCEKCNETINYLISLLLLYIIINNMLFLPSAILLLELIESYPLYSLIFVILVFSQQLVKPRKILVLYYIIIGSDKNNVFLRSVLRAHATRFKMTQDGRQEGEWSAARLSIAPCAAYCSIVSYSVRFPSFICENLHFRNSVRGTIVCASFTDSVVARFADTLKINIIKHIPSYSCACKVLSISYQLLYFCVFLLLSVCLPCCYLLITSFLAKYSIEFLTIPID</sequence>
<proteinExistence type="predicted"/>
<keyword evidence="1" id="KW-1133">Transmembrane helix</keyword>
<organism evidence="2 3">
    <name type="scientific">Heterorhabditis bacteriophora</name>
    <name type="common">Entomopathogenic nematode worm</name>
    <dbReference type="NCBI Taxonomy" id="37862"/>
    <lineage>
        <taxon>Eukaryota</taxon>
        <taxon>Metazoa</taxon>
        <taxon>Ecdysozoa</taxon>
        <taxon>Nematoda</taxon>
        <taxon>Chromadorea</taxon>
        <taxon>Rhabditida</taxon>
        <taxon>Rhabditina</taxon>
        <taxon>Rhabditomorpha</taxon>
        <taxon>Strongyloidea</taxon>
        <taxon>Heterorhabditidae</taxon>
        <taxon>Heterorhabditis</taxon>
    </lineage>
</organism>
<dbReference type="WBParaSite" id="Hba_09901">
    <property type="protein sequence ID" value="Hba_09901"/>
    <property type="gene ID" value="Hba_09901"/>
</dbReference>
<accession>A0A1I7WXP5</accession>
<protein>
    <submittedName>
        <fullName evidence="3">Uncharacterized protein</fullName>
    </submittedName>
</protein>
<reference evidence="3" key="1">
    <citation type="submission" date="2016-11" db="UniProtKB">
        <authorList>
            <consortium name="WormBaseParasite"/>
        </authorList>
    </citation>
    <scope>IDENTIFICATION</scope>
</reference>
<feature type="transmembrane region" description="Helical" evidence="1">
    <location>
        <begin position="151"/>
        <end position="168"/>
    </location>
</feature>
<keyword evidence="1" id="KW-0472">Membrane</keyword>
<feature type="transmembrane region" description="Helical" evidence="1">
    <location>
        <begin position="119"/>
        <end position="145"/>
    </location>
</feature>